<dbReference type="InterPro" id="IPR048809">
    <property type="entry name" value="GspA_C39-like"/>
</dbReference>
<organism evidence="3 4">
    <name type="scientific">Luminiphilus syltensis NOR5-1B</name>
    <dbReference type="NCBI Taxonomy" id="565045"/>
    <lineage>
        <taxon>Bacteria</taxon>
        <taxon>Pseudomonadati</taxon>
        <taxon>Pseudomonadota</taxon>
        <taxon>Gammaproteobacteria</taxon>
        <taxon>Cellvibrionales</taxon>
        <taxon>Halieaceae</taxon>
        <taxon>Luminiphilus</taxon>
    </lineage>
</organism>
<dbReference type="Gene3D" id="3.40.50.300">
    <property type="entry name" value="P-loop containing nucleotide triphosphate hydrolases"/>
    <property type="match status" value="1"/>
</dbReference>
<gene>
    <name evidence="3" type="ORF">NOR51B_2880</name>
</gene>
<dbReference type="Proteomes" id="UP000004699">
    <property type="component" value="Unassembled WGS sequence"/>
</dbReference>
<keyword evidence="1" id="KW-0472">Membrane</keyword>
<dbReference type="Gene3D" id="1.10.101.10">
    <property type="entry name" value="PGBD-like superfamily/PGBD"/>
    <property type="match status" value="1"/>
</dbReference>
<dbReference type="InterPro" id="IPR052026">
    <property type="entry name" value="ExeA_AAA_ATPase_DNA-bind"/>
</dbReference>
<dbReference type="GO" id="GO:0016887">
    <property type="term" value="F:ATP hydrolysis activity"/>
    <property type="evidence" value="ECO:0007669"/>
    <property type="project" value="InterPro"/>
</dbReference>
<evidence type="ECO:0000313" key="3">
    <source>
        <dbReference type="EMBL" id="EED36927.1"/>
    </source>
</evidence>
<dbReference type="STRING" id="565045.NOR51B_2880"/>
<dbReference type="InterPro" id="IPR036365">
    <property type="entry name" value="PGBD-like_sf"/>
</dbReference>
<sequence>MHNPGNAIDEPPMYYQHFGLAEAPFSISVNPKYLFMSPRHRDALAHLLYGVGSGGGFILLTGEVGTGKTTINRCLIAQLPENTDLAIVLNPALSAVELLATVCDELDVDYPSSAPSLKQLTDALHHFLLQNHSAGRRTVLMIDEAQHLDFDVLEQIRLLTNLETDEQKLLQIILIGQPELTAKLGRPELRQLNQRITARYELRPLNPDETGAYIAHRLSVAGLSGGEALFPPSVVRQIHRQTDGIPRRINLLCDRALLGAYGRGASRVDKRLVTDAANEAFGAAQRSGRLPGTAMLAVTIMVLLGLVLVGLFYTQDRRMVSESPPVSSPGNSNPVVVAPQTSSIAADAATVGPSIEPWLLPRAQAESIFWQLHTDAPPVQDVCSERITTGMQCVRDRASTWDALRGANRPVLLDMQTPDRFSAATVVLAFHDDQATVVAGDALVRVALVSLASRWQGGYLWLWQPPEDWSGPVGLGDESPVVTLVARDFAELDDQATPLAETRFNQRLEARVRLFQRSEGLAADGVVGAATMMRLNQRLGRMATGDLARARFERVKGEG</sequence>
<dbReference type="InterPro" id="IPR049945">
    <property type="entry name" value="AAA_22"/>
</dbReference>
<name>B8KSE4_9GAMM</name>
<feature type="transmembrane region" description="Helical" evidence="1">
    <location>
        <begin position="294"/>
        <end position="313"/>
    </location>
</feature>
<feature type="domain" description="AAA+ ATPase" evidence="2">
    <location>
        <begin position="54"/>
        <end position="208"/>
    </location>
</feature>
<evidence type="ECO:0000259" key="2">
    <source>
        <dbReference type="SMART" id="SM00382"/>
    </source>
</evidence>
<dbReference type="PANTHER" id="PTHR35894">
    <property type="entry name" value="GENERAL SECRETION PATHWAY PROTEIN A-RELATED"/>
    <property type="match status" value="1"/>
</dbReference>
<keyword evidence="1" id="KW-1133">Transmembrane helix</keyword>
<dbReference type="HOGENOM" id="CLU_024125_2_1_6"/>
<reference evidence="4" key="1">
    <citation type="journal article" date="2013" name="BMC Microbiol.">
        <title>Taxonomy and evolution of bacteriochlorophyll a-containing members of the OM60/NOR5 clade of marine gammaproteobacteria: description of Luminiphilus syltensis gen. nov., sp. nov., reclassification of Haliea rubra as Pseudohaliea rubra gen. nov., comb. nov., and emendation of Chromatocurvus halotolerans.</title>
        <authorList>
            <person name="Spring S."/>
            <person name="Riedel T."/>
            <person name="Sproer C."/>
            <person name="Yan S."/>
            <person name="Harder J."/>
            <person name="Fuchs B.M."/>
        </authorList>
    </citation>
    <scope>NUCLEOTIDE SEQUENCE [LARGE SCALE GENOMIC DNA]</scope>
    <source>
        <strain evidence="4">NOR51-B</strain>
    </source>
</reference>
<evidence type="ECO:0000313" key="4">
    <source>
        <dbReference type="Proteomes" id="UP000004699"/>
    </source>
</evidence>
<dbReference type="Pfam" id="PF01471">
    <property type="entry name" value="PG_binding_1"/>
    <property type="match status" value="1"/>
</dbReference>
<dbReference type="InterPro" id="IPR036366">
    <property type="entry name" value="PGBDSf"/>
</dbReference>
<dbReference type="eggNOG" id="COG3267">
    <property type="taxonomic scope" value="Bacteria"/>
</dbReference>
<dbReference type="SMART" id="SM00382">
    <property type="entry name" value="AAA"/>
    <property type="match status" value="1"/>
</dbReference>
<dbReference type="PANTHER" id="PTHR35894:SF1">
    <property type="entry name" value="PHOSPHORIBULOKINASE _ URIDINE KINASE FAMILY"/>
    <property type="match status" value="1"/>
</dbReference>
<dbReference type="Gene3D" id="3.90.70.10">
    <property type="entry name" value="Cysteine proteinases"/>
    <property type="match status" value="1"/>
</dbReference>
<dbReference type="Pfam" id="PF13401">
    <property type="entry name" value="AAA_22"/>
    <property type="match status" value="1"/>
</dbReference>
<dbReference type="EMBL" id="DS999411">
    <property type="protein sequence ID" value="EED36927.1"/>
    <property type="molecule type" value="Genomic_DNA"/>
</dbReference>
<dbReference type="SUPFAM" id="SSF52540">
    <property type="entry name" value="P-loop containing nucleoside triphosphate hydrolases"/>
    <property type="match status" value="1"/>
</dbReference>
<keyword evidence="1" id="KW-0812">Transmembrane</keyword>
<dbReference type="CDD" id="cd00009">
    <property type="entry name" value="AAA"/>
    <property type="match status" value="1"/>
</dbReference>
<evidence type="ECO:0000256" key="1">
    <source>
        <dbReference type="SAM" id="Phobius"/>
    </source>
</evidence>
<protein>
    <submittedName>
        <fullName evidence="3">General secretion pathway protein A</fullName>
    </submittedName>
</protein>
<dbReference type="InterPro" id="IPR002477">
    <property type="entry name" value="Peptidoglycan-bd-like"/>
</dbReference>
<proteinExistence type="predicted"/>
<dbReference type="InterPro" id="IPR027417">
    <property type="entry name" value="P-loop_NTPase"/>
</dbReference>
<keyword evidence="4" id="KW-1185">Reference proteome</keyword>
<dbReference type="AlphaFoldDB" id="B8KSE4"/>
<dbReference type="InterPro" id="IPR003593">
    <property type="entry name" value="AAA+_ATPase"/>
</dbReference>
<accession>B8KSE4</accession>
<dbReference type="Pfam" id="PF21327">
    <property type="entry name" value="GspA_C39-like"/>
    <property type="match status" value="1"/>
</dbReference>
<dbReference type="SUPFAM" id="SSF47090">
    <property type="entry name" value="PGBD-like"/>
    <property type="match status" value="1"/>
</dbReference>